<evidence type="ECO:0000259" key="2">
    <source>
        <dbReference type="PROSITE" id="PS50240"/>
    </source>
</evidence>
<dbReference type="PANTHER" id="PTHR24260:SF132">
    <property type="entry name" value="PEPTIDASE S1 DOMAIN-CONTAINING PROTEIN"/>
    <property type="match status" value="1"/>
</dbReference>
<dbReference type="InterPro" id="IPR018114">
    <property type="entry name" value="TRYPSIN_HIS"/>
</dbReference>
<organism evidence="3 4">
    <name type="scientific">Heterodera trifolii</name>
    <dbReference type="NCBI Taxonomy" id="157864"/>
    <lineage>
        <taxon>Eukaryota</taxon>
        <taxon>Metazoa</taxon>
        <taxon>Ecdysozoa</taxon>
        <taxon>Nematoda</taxon>
        <taxon>Chromadorea</taxon>
        <taxon>Rhabditida</taxon>
        <taxon>Tylenchina</taxon>
        <taxon>Tylenchomorpha</taxon>
        <taxon>Tylenchoidea</taxon>
        <taxon>Heteroderidae</taxon>
        <taxon>Heteroderinae</taxon>
        <taxon>Heterodera</taxon>
    </lineage>
</organism>
<name>A0ABD2IWL3_9BILA</name>
<dbReference type="InterPro" id="IPR051333">
    <property type="entry name" value="CLIP_Serine_Protease"/>
</dbReference>
<dbReference type="InterPro" id="IPR009003">
    <property type="entry name" value="Peptidase_S1_PA"/>
</dbReference>
<dbReference type="AlphaFoldDB" id="A0ABD2IWL3"/>
<dbReference type="PANTHER" id="PTHR24260">
    <property type="match status" value="1"/>
</dbReference>
<feature type="region of interest" description="Disordered" evidence="1">
    <location>
        <begin position="96"/>
        <end position="128"/>
    </location>
</feature>
<dbReference type="Pfam" id="PF00089">
    <property type="entry name" value="Trypsin"/>
    <property type="match status" value="1"/>
</dbReference>
<sequence length="519" mass="59903">MSGGGGSASKKQQHDKQLQQMDPNGGIWDSNEQYRKDYQLNRIRPCYFSPVQCLLVTPDQHRAFINHPKFNQQHKQQQQKHHNFMQQIKAADDKDDAINGNSKIWHRHSSKEGAKNGEQHRPEQNDGNNAQVVDQNEAVQHHHYHHRRRHRLLTSGRTLCPHRHGGVGGDANANTTDGGRIKQWKRKQKKLPQTEKKHWRWCRAKRRKRKNHELSTNTSLEIREAAIETRKEYTVSNEPCGTKLHPLSRIEFGKEVGGEHEWPFMVHVSVICNAKGKIRQMQTCGGTIIQKRWILTAGHCTHVNLTFFETNDCDEWKQPWFEERFTANQRKEMFVKVKPNEMEVIVGHKDFTKGTKTHVVNIKRHEHFRSNEFKNDLALLELTVPLEFGPDVSRICLGKKEPASVETATIIGWGLTKGDRLKRLQKQQQQHLPDSLRQDNVRLSPAGCPNHAVCQFSRIHKTTHGDSGGPLLRTLNGRWTQIGVILGHESERSNKNFFNKVSVFCEWIYGATRGEVSCK</sequence>
<evidence type="ECO:0000256" key="1">
    <source>
        <dbReference type="SAM" id="MobiDB-lite"/>
    </source>
</evidence>
<dbReference type="Gene3D" id="2.40.10.10">
    <property type="entry name" value="Trypsin-like serine proteases"/>
    <property type="match status" value="1"/>
</dbReference>
<dbReference type="PROSITE" id="PS50240">
    <property type="entry name" value="TRYPSIN_DOM"/>
    <property type="match status" value="1"/>
</dbReference>
<keyword evidence="4" id="KW-1185">Reference proteome</keyword>
<dbReference type="InterPro" id="IPR001254">
    <property type="entry name" value="Trypsin_dom"/>
</dbReference>
<dbReference type="Proteomes" id="UP001620626">
    <property type="component" value="Unassembled WGS sequence"/>
</dbReference>
<dbReference type="SMART" id="SM00020">
    <property type="entry name" value="Tryp_SPc"/>
    <property type="match status" value="1"/>
</dbReference>
<feature type="domain" description="Peptidase S1" evidence="2">
    <location>
        <begin position="250"/>
        <end position="513"/>
    </location>
</feature>
<evidence type="ECO:0000313" key="3">
    <source>
        <dbReference type="EMBL" id="KAL3080588.1"/>
    </source>
</evidence>
<dbReference type="SUPFAM" id="SSF50494">
    <property type="entry name" value="Trypsin-like serine proteases"/>
    <property type="match status" value="1"/>
</dbReference>
<feature type="region of interest" description="Disordered" evidence="1">
    <location>
        <begin position="1"/>
        <end position="30"/>
    </location>
</feature>
<comment type="caution">
    <text evidence="3">The sequence shown here is derived from an EMBL/GenBank/DDBJ whole genome shotgun (WGS) entry which is preliminary data.</text>
</comment>
<reference evidence="3 4" key="1">
    <citation type="submission" date="2024-10" db="EMBL/GenBank/DDBJ databases">
        <authorList>
            <person name="Kim D."/>
        </authorList>
    </citation>
    <scope>NUCLEOTIDE SEQUENCE [LARGE SCALE GENOMIC DNA]</scope>
    <source>
        <strain evidence="3">BH-2024</strain>
    </source>
</reference>
<dbReference type="CDD" id="cd00190">
    <property type="entry name" value="Tryp_SPc"/>
    <property type="match status" value="1"/>
</dbReference>
<evidence type="ECO:0000313" key="4">
    <source>
        <dbReference type="Proteomes" id="UP001620626"/>
    </source>
</evidence>
<feature type="compositionally biased region" description="Basic and acidic residues" evidence="1">
    <location>
        <begin position="110"/>
        <end position="124"/>
    </location>
</feature>
<dbReference type="PROSITE" id="PS00134">
    <property type="entry name" value="TRYPSIN_HIS"/>
    <property type="match status" value="1"/>
</dbReference>
<dbReference type="EMBL" id="JBICBT010001159">
    <property type="protein sequence ID" value="KAL3080588.1"/>
    <property type="molecule type" value="Genomic_DNA"/>
</dbReference>
<dbReference type="PRINTS" id="PR00722">
    <property type="entry name" value="CHYMOTRYPSIN"/>
</dbReference>
<proteinExistence type="predicted"/>
<dbReference type="InterPro" id="IPR001314">
    <property type="entry name" value="Peptidase_S1A"/>
</dbReference>
<dbReference type="InterPro" id="IPR043504">
    <property type="entry name" value="Peptidase_S1_PA_chymotrypsin"/>
</dbReference>
<gene>
    <name evidence="3" type="ORF">niasHT_036534</name>
</gene>
<accession>A0ABD2IWL3</accession>
<protein>
    <recommendedName>
        <fullName evidence="2">Peptidase S1 domain-containing protein</fullName>
    </recommendedName>
</protein>